<dbReference type="EMBL" id="PRLM01000001">
    <property type="protein sequence ID" value="RYC75232.1"/>
    <property type="molecule type" value="Genomic_DNA"/>
</dbReference>
<reference evidence="1 2" key="2">
    <citation type="journal article" date="2020" name="Cell Rep.">
        <title>Acquisition and Adaptation of Ultra-small Parasitic Reduced Genome Bacteria to Mammalian Hosts.</title>
        <authorList>
            <person name="McLean J.S."/>
            <person name="Bor B."/>
            <person name="Kerns K.A."/>
            <person name="Liu Q."/>
            <person name="To T.T."/>
            <person name="Solden L."/>
            <person name="Hendrickson E.L."/>
            <person name="Wrighton K."/>
            <person name="Shi W."/>
            <person name="He X."/>
        </authorList>
    </citation>
    <scope>NUCLEOTIDE SEQUENCE [LARGE SCALE GENOMIC DNA]</scope>
    <source>
        <strain evidence="1 2">TM7_G3_2_Rum_HOT_351B</strain>
    </source>
</reference>
<dbReference type="Proteomes" id="UP001191019">
    <property type="component" value="Unassembled WGS sequence"/>
</dbReference>
<dbReference type="RefSeq" id="WP_129734475.1">
    <property type="nucleotide sequence ID" value="NZ_PRLM01000001.1"/>
</dbReference>
<evidence type="ECO:0000313" key="2">
    <source>
        <dbReference type="Proteomes" id="UP001191019"/>
    </source>
</evidence>
<proteinExistence type="predicted"/>
<protein>
    <submittedName>
        <fullName evidence="1">Uncharacterized protein</fullName>
    </submittedName>
</protein>
<sequence>MAKYDDFGFITELSENEIFVFGSNGQGAHFGGAAATAVHKFGAKMGQAEGLQGQSYAINTMDSEDEMFEQINRFLKFAEEHQELLFLVTEIGCGIAGYSPEQIAPAFEDCTGNVILPKAFLKVLQ</sequence>
<name>A0ABY0FMT9_9BACT</name>
<reference evidence="1 2" key="1">
    <citation type="journal article" date="2018" name="bioRxiv">
        <title>Evidence of independent acquisition and adaption of ultra-small bacteria to human hosts across the highly diverse yet reduced genomes of the phylum Saccharibacteria.</title>
        <authorList>
            <person name="McLean J.S."/>
            <person name="Bor B."/>
            <person name="To T.T."/>
            <person name="Liu Q."/>
            <person name="Kearns K.A."/>
            <person name="Solden L.M."/>
            <person name="Wrighton K.C."/>
            <person name="He X."/>
            <person name="Shi W."/>
        </authorList>
    </citation>
    <scope>NUCLEOTIDE SEQUENCE [LARGE SCALE GENOMIC DNA]</scope>
    <source>
        <strain evidence="1 2">TM7_G3_2_Rum_HOT_351B</strain>
    </source>
</reference>
<keyword evidence="2" id="KW-1185">Reference proteome</keyword>
<accession>A0ABY0FMT9</accession>
<evidence type="ECO:0000313" key="1">
    <source>
        <dbReference type="EMBL" id="RYC75232.1"/>
    </source>
</evidence>
<gene>
    <name evidence="1" type="ORF">G3RUM_00179</name>
</gene>
<organism evidence="1 2">
    <name type="scientific">Candidatus Nanosyncoccus alces</name>
    <dbReference type="NCBI Taxonomy" id="2171997"/>
    <lineage>
        <taxon>Bacteria</taxon>
        <taxon>Candidatus Saccharimonadota</taxon>
        <taxon>Candidatus Nanosyncoccalia</taxon>
        <taxon>Candidatus Nanosyncoccales</taxon>
        <taxon>Candidatus Nanosyncoccaceae</taxon>
        <taxon>Candidatus Nanosyncoccus</taxon>
    </lineage>
</organism>
<comment type="caution">
    <text evidence="1">The sequence shown here is derived from an EMBL/GenBank/DDBJ whole genome shotgun (WGS) entry which is preliminary data.</text>
</comment>